<dbReference type="EMBL" id="DS113666">
    <property type="protein sequence ID" value="EAX98684.1"/>
    <property type="molecule type" value="Genomic_DNA"/>
</dbReference>
<dbReference type="SMR" id="A2F8U8"/>
<proteinExistence type="predicted"/>
<dbReference type="InterPro" id="IPR042431">
    <property type="entry name" value="FAM45"/>
</dbReference>
<dbReference type="RefSeq" id="XP_001311614.1">
    <property type="nucleotide sequence ID" value="XM_001311613.1"/>
</dbReference>
<accession>A2F8U8</accession>
<dbReference type="GO" id="GO:0005085">
    <property type="term" value="F:guanyl-nucleotide exchange factor activity"/>
    <property type="evidence" value="ECO:0000318"/>
    <property type="project" value="GO_Central"/>
</dbReference>
<dbReference type="STRING" id="5722.A2F8U8"/>
<keyword evidence="1" id="KW-0344">Guanine-nucleotide releasing factor</keyword>
<reference evidence="2" key="2">
    <citation type="journal article" date="2007" name="Science">
        <title>Draft genome sequence of the sexually transmitted pathogen Trichomonas vaginalis.</title>
        <authorList>
            <person name="Carlton J.M."/>
            <person name="Hirt R.P."/>
            <person name="Silva J.C."/>
            <person name="Delcher A.L."/>
            <person name="Schatz M."/>
            <person name="Zhao Q."/>
            <person name="Wortman J.R."/>
            <person name="Bidwell S.L."/>
            <person name="Alsmark U.C.M."/>
            <person name="Besteiro S."/>
            <person name="Sicheritz-Ponten T."/>
            <person name="Noel C.J."/>
            <person name="Dacks J.B."/>
            <person name="Foster P.G."/>
            <person name="Simillion C."/>
            <person name="Van de Peer Y."/>
            <person name="Miranda-Saavedra D."/>
            <person name="Barton G.J."/>
            <person name="Westrop G.D."/>
            <person name="Mueller S."/>
            <person name="Dessi D."/>
            <person name="Fiori P.L."/>
            <person name="Ren Q."/>
            <person name="Paulsen I."/>
            <person name="Zhang H."/>
            <person name="Bastida-Corcuera F.D."/>
            <person name="Simoes-Barbosa A."/>
            <person name="Brown M.T."/>
            <person name="Hayes R.D."/>
            <person name="Mukherjee M."/>
            <person name="Okumura C.Y."/>
            <person name="Schneider R."/>
            <person name="Smith A.J."/>
            <person name="Vanacova S."/>
            <person name="Villalvazo M."/>
            <person name="Haas B.J."/>
            <person name="Pertea M."/>
            <person name="Feldblyum T.V."/>
            <person name="Utterback T.R."/>
            <person name="Shu C.L."/>
            <person name="Osoegawa K."/>
            <person name="de Jong P.J."/>
            <person name="Hrdy I."/>
            <person name="Horvathova L."/>
            <person name="Zubacova Z."/>
            <person name="Dolezal P."/>
            <person name="Malik S.B."/>
            <person name="Logsdon J.M. Jr."/>
            <person name="Henze K."/>
            <person name="Gupta A."/>
            <person name="Wang C.C."/>
            <person name="Dunne R.L."/>
            <person name="Upcroft J.A."/>
            <person name="Upcroft P."/>
            <person name="White O."/>
            <person name="Salzberg S.L."/>
            <person name="Tang P."/>
            <person name="Chiu C.-H."/>
            <person name="Lee Y.-S."/>
            <person name="Embley T.M."/>
            <person name="Coombs G.H."/>
            <person name="Mottram J.C."/>
            <person name="Tachezy J."/>
            <person name="Fraser-Liggett C.M."/>
            <person name="Johnson P.J."/>
        </authorList>
    </citation>
    <scope>NUCLEOTIDE SEQUENCE [LARGE SCALE GENOMIC DNA]</scope>
    <source>
        <strain evidence="2">G3</strain>
    </source>
</reference>
<sequence>MQSNVFVIYEYDDNEETLVTFVYPSIDKETKSVIQETAHHIITQSTASNLFSSYKKKWLYFDNKRNQERSDNVRIYGVCVVSEVFNPQLYLDFTSILSKIAADTKTPANVLRIYLMILSQGYLDQGGIDFSIENYGEYYTKVSFEKLLDRSGQHISVIWQALVTGRSVAVYSPDISILQDVTLAILCLSRPGKRNLLPLVLDNSILQTNAAQETALPIWCSSDQAILNGHFDLIVDLATRTIKTSPAFSKEAGKISLGEALMNTINEVTAAEGSVPDSILEFNESILEILGQIKQRMGELNAQTIGSVNLPADKKQLLIGIAASSVFEI</sequence>
<dbReference type="GO" id="GO:2000641">
    <property type="term" value="P:regulation of early endosome to late endosome transport"/>
    <property type="evidence" value="ECO:0000318"/>
    <property type="project" value="GO_Central"/>
</dbReference>
<keyword evidence="3" id="KW-1185">Reference proteome</keyword>
<protein>
    <recommendedName>
        <fullName evidence="4">UDENN domain-containing protein</fullName>
    </recommendedName>
</protein>
<dbReference type="PANTHER" id="PTHR28544:SF1">
    <property type="entry name" value="DENN DOMAIN-CONTAINING PROTEIN 10-RELATED"/>
    <property type="match status" value="1"/>
</dbReference>
<dbReference type="Proteomes" id="UP000001542">
    <property type="component" value="Unassembled WGS sequence"/>
</dbReference>
<evidence type="ECO:0000313" key="3">
    <source>
        <dbReference type="Proteomes" id="UP000001542"/>
    </source>
</evidence>
<dbReference type="GO" id="GO:0015031">
    <property type="term" value="P:protein transport"/>
    <property type="evidence" value="ECO:0000318"/>
    <property type="project" value="GO_Central"/>
</dbReference>
<dbReference type="InParanoid" id="A2F8U8"/>
<evidence type="ECO:0000313" key="2">
    <source>
        <dbReference type="EMBL" id="EAX98684.1"/>
    </source>
</evidence>
<evidence type="ECO:0008006" key="4">
    <source>
        <dbReference type="Google" id="ProtNLM"/>
    </source>
</evidence>
<gene>
    <name evidence="2" type="ORF">TVAG_432340</name>
</gene>
<evidence type="ECO:0000256" key="1">
    <source>
        <dbReference type="ARBA" id="ARBA00022658"/>
    </source>
</evidence>
<dbReference type="VEuPathDB" id="TrichDB:TVAGG3_0126740"/>
<reference evidence="2" key="1">
    <citation type="submission" date="2006-10" db="EMBL/GenBank/DDBJ databases">
        <authorList>
            <person name="Amadeo P."/>
            <person name="Zhao Q."/>
            <person name="Wortman J."/>
            <person name="Fraser-Liggett C."/>
            <person name="Carlton J."/>
        </authorList>
    </citation>
    <scope>NUCLEOTIDE SEQUENCE</scope>
    <source>
        <strain evidence="2">G3</strain>
    </source>
</reference>
<name>A2F8U8_TRIV3</name>
<dbReference type="PANTHER" id="PTHR28544">
    <property type="entry name" value="PROTEIN FAM45A-RELATED"/>
    <property type="match status" value="1"/>
</dbReference>
<dbReference type="GO" id="GO:0005770">
    <property type="term" value="C:late endosome"/>
    <property type="evidence" value="ECO:0000318"/>
    <property type="project" value="GO_Central"/>
</dbReference>
<dbReference type="OrthoDB" id="66409at2759"/>
<dbReference type="AlphaFoldDB" id="A2F8U8"/>
<dbReference type="GO" id="GO:0031267">
    <property type="term" value="F:small GTPase binding"/>
    <property type="evidence" value="ECO:0000318"/>
    <property type="project" value="GO_Central"/>
</dbReference>
<organism evidence="2 3">
    <name type="scientific">Trichomonas vaginalis (strain ATCC PRA-98 / G3)</name>
    <dbReference type="NCBI Taxonomy" id="412133"/>
    <lineage>
        <taxon>Eukaryota</taxon>
        <taxon>Metamonada</taxon>
        <taxon>Parabasalia</taxon>
        <taxon>Trichomonadida</taxon>
        <taxon>Trichomonadidae</taxon>
        <taxon>Trichomonas</taxon>
    </lineage>
</organism>
<dbReference type="VEuPathDB" id="TrichDB:TVAG_432340"/>
<dbReference type="KEGG" id="tva:4756484"/>